<dbReference type="Proteomes" id="UP001595867">
    <property type="component" value="Unassembled WGS sequence"/>
</dbReference>
<keyword evidence="4" id="KW-1185">Reference proteome</keyword>
<feature type="compositionally biased region" description="Basic and acidic residues" evidence="1">
    <location>
        <begin position="20"/>
        <end position="31"/>
    </location>
</feature>
<name>A0ABV8J738_9ACTN</name>
<feature type="region of interest" description="Disordered" evidence="1">
    <location>
        <begin position="1"/>
        <end position="34"/>
    </location>
</feature>
<accession>A0ABV8J738</accession>
<feature type="region of interest" description="Disordered" evidence="1">
    <location>
        <begin position="57"/>
        <end position="77"/>
    </location>
</feature>
<feature type="transmembrane region" description="Helical" evidence="2">
    <location>
        <begin position="38"/>
        <end position="56"/>
    </location>
</feature>
<sequence>MTTNQPTISEVPADINGTSEHARQRVTETVRRNPKKTVTATTLVLAVAAAAAVLVSRRRSAKSAARGRNRLAALLHR</sequence>
<evidence type="ECO:0000313" key="3">
    <source>
        <dbReference type="EMBL" id="MFC4071108.1"/>
    </source>
</evidence>
<dbReference type="EMBL" id="JBHSBL010000026">
    <property type="protein sequence ID" value="MFC4071108.1"/>
    <property type="molecule type" value="Genomic_DNA"/>
</dbReference>
<keyword evidence="2" id="KW-0472">Membrane</keyword>
<keyword evidence="2" id="KW-0812">Transmembrane</keyword>
<evidence type="ECO:0000256" key="2">
    <source>
        <dbReference type="SAM" id="Phobius"/>
    </source>
</evidence>
<comment type="caution">
    <text evidence="3">The sequence shown here is derived from an EMBL/GenBank/DDBJ whole genome shotgun (WGS) entry which is preliminary data.</text>
</comment>
<protein>
    <recommendedName>
        <fullName evidence="5">DUF3618 domain-containing protein</fullName>
    </recommendedName>
</protein>
<evidence type="ECO:0000313" key="4">
    <source>
        <dbReference type="Proteomes" id="UP001595867"/>
    </source>
</evidence>
<evidence type="ECO:0008006" key="5">
    <source>
        <dbReference type="Google" id="ProtNLM"/>
    </source>
</evidence>
<gene>
    <name evidence="3" type="ORF">ACFO0C_39780</name>
</gene>
<organism evidence="3 4">
    <name type="scientific">Actinoplanes subglobosus</name>
    <dbReference type="NCBI Taxonomy" id="1547892"/>
    <lineage>
        <taxon>Bacteria</taxon>
        <taxon>Bacillati</taxon>
        <taxon>Actinomycetota</taxon>
        <taxon>Actinomycetes</taxon>
        <taxon>Micromonosporales</taxon>
        <taxon>Micromonosporaceae</taxon>
        <taxon>Actinoplanes</taxon>
    </lineage>
</organism>
<proteinExistence type="predicted"/>
<keyword evidence="2" id="KW-1133">Transmembrane helix</keyword>
<evidence type="ECO:0000256" key="1">
    <source>
        <dbReference type="SAM" id="MobiDB-lite"/>
    </source>
</evidence>
<reference evidence="4" key="1">
    <citation type="journal article" date="2019" name="Int. J. Syst. Evol. Microbiol.">
        <title>The Global Catalogue of Microorganisms (GCM) 10K type strain sequencing project: providing services to taxonomists for standard genome sequencing and annotation.</title>
        <authorList>
            <consortium name="The Broad Institute Genomics Platform"/>
            <consortium name="The Broad Institute Genome Sequencing Center for Infectious Disease"/>
            <person name="Wu L."/>
            <person name="Ma J."/>
        </authorList>
    </citation>
    <scope>NUCLEOTIDE SEQUENCE [LARGE SCALE GENOMIC DNA]</scope>
    <source>
        <strain evidence="4">TBRC 5832</strain>
    </source>
</reference>
<dbReference type="RefSeq" id="WP_378071976.1">
    <property type="nucleotide sequence ID" value="NZ_JBHSBL010000026.1"/>
</dbReference>